<reference evidence="1" key="1">
    <citation type="submission" date="2023-04" db="EMBL/GenBank/DDBJ databases">
        <title>Comparative genomic analysis of Cohnella hashimotonis sp. nov., isolated from the International Space Station.</title>
        <authorList>
            <person name="Venkateswaran K."/>
            <person name="Simpson A."/>
        </authorList>
    </citation>
    <scope>NUCLEOTIDE SEQUENCE</scope>
    <source>
        <strain evidence="1">F6_2S_P_1</strain>
    </source>
</reference>
<keyword evidence="2" id="KW-1185">Reference proteome</keyword>
<name>A0ABT6TLN4_9BACL</name>
<dbReference type="EMBL" id="JAGRPV010000001">
    <property type="protein sequence ID" value="MDI4647749.1"/>
    <property type="molecule type" value="Genomic_DNA"/>
</dbReference>
<accession>A0ABT6TLN4</accession>
<organism evidence="1 2">
    <name type="scientific">Cohnella hashimotonis</name>
    <dbReference type="NCBI Taxonomy" id="2826895"/>
    <lineage>
        <taxon>Bacteria</taxon>
        <taxon>Bacillati</taxon>
        <taxon>Bacillota</taxon>
        <taxon>Bacilli</taxon>
        <taxon>Bacillales</taxon>
        <taxon>Paenibacillaceae</taxon>
        <taxon>Cohnella</taxon>
    </lineage>
</organism>
<evidence type="ECO:0000313" key="2">
    <source>
        <dbReference type="Proteomes" id="UP001161691"/>
    </source>
</evidence>
<comment type="caution">
    <text evidence="1">The sequence shown here is derived from an EMBL/GenBank/DDBJ whole genome shotgun (WGS) entry which is preliminary data.</text>
</comment>
<evidence type="ECO:0000313" key="1">
    <source>
        <dbReference type="EMBL" id="MDI4647749.1"/>
    </source>
</evidence>
<dbReference type="Proteomes" id="UP001161691">
    <property type="component" value="Unassembled WGS sequence"/>
</dbReference>
<gene>
    <name evidence="1" type="ORF">KB449_22545</name>
</gene>
<sequence length="212" mass="24514">MIASVVNKYAGRQKFIHYRDVSGFAAELKNLLEIIGDRHSRSVSLEMTSLMLEECMEALQYADDSGGDIGMLIQECLGKIGQLAYESREESETARMWLFDRLVTLSESDMFDGWDSNRIEVLDICVTFADLPQPREKLRGLLEKQLEESADDGYKAFYQENLFKIMHRLLLLESEEEAERFAYAHIQYPSFRELIIDRLMESGDYRRAIEAA</sequence>
<proteinExistence type="predicted"/>
<dbReference type="RefSeq" id="WP_282910497.1">
    <property type="nucleotide sequence ID" value="NZ_JAGRPV010000001.1"/>
</dbReference>
<protein>
    <submittedName>
        <fullName evidence="1">Uncharacterized protein</fullName>
    </submittedName>
</protein>